<keyword evidence="9 11" id="KW-0539">Nucleus</keyword>
<dbReference type="Gene3D" id="1.20.1060.20">
    <property type="match status" value="1"/>
</dbReference>
<sequence>MRHSKVSALIHNSAAYPNLNSCSVEVHFQDVVDSANGSSTVVPGTELVITRKSFRNNSSKYMINDKESNFTEVTTLLRERGIDLDHKRFLILQGEVESIAQMKPKADNDNDDGLLEYLEDIIGTSQYKKAIEESLAEVEVLNEDCVQKQDRLKIVETELNSLEDQKNDIVTYLELENELAFKQSALWQLQAYLCQKRVELSKSIVEEQHAKLKAELDRTTVNSEEIEVLKKDHAQKLKELDLIKKTLSEKSKLLSKHEIEKVKVEERKKHLDSKRKKLEKSIEAATHSKVETETWLSNYQEESSQLSDQLKGLQKSLENENCQLEAIQDELKDKTAEFTDQIETIQKKLEPWREKTRSKESEIAVANSELELLKERESQGEKSLNESKENITITMKEGRAKEREMEKLKKELEHVTSQISMGVKECDQASIKLAKMKQQLVNGRQRVDAAKEALSSTTSQNKVLTGLTRLNDSGRIQGFRGRLGALGTIDAKYDVAISTACPSLDNMVVDTVAAGEQCVDYLRKQNLGRAKFILLEKLPKRDLSPIQTPENVPRLFDLIVPSAPEYAPAFYSVLFDTLVAKDADQARRIAYGKKRWRVVTLDGVIVEASGAMSGGGEISRGKMAAGLTEGALSEGQVQELERVQDEHEKKYKIAENTVLTMQTTLKELQERKPEIELEISKVELDITALTARLNEAKKQSAELAKSLEANRPDPSTLKRSEEHVAKLEAELKQLRSHSEGLEQDVADLQEKIMDAGGVRLRVQKSKVDGIKEQIELVNTRLANGLKENAKANNDFKKHSKTIDNCEAEISASTQELEEANKELSEKQLIIQQFEQLVSQLSDQLEEKQEILDELKSELDAKQKDIDSLRSREIEIKNTIDQHEKTIKDESNSLRSWISQLQKLQLHDLSEIKAVRVKKEKPLKKSLPRQDVEEGEEAEGNEEDEDVNEDEDVANKSILNKTELFEYSADELEAMNKAELKREIESLQTKGQNAKVDMQILKDYKRRVEEHDARRLALNESVTARDTVKKMCDDLRNRRLEEFMTGFNSISGKLKEMYQMITMGGNAELELVDSLDPFSEGILFSVMPPKKSWRNISNLSGGEKTLSSLALVFALHHYKPTPLYVMDEIDAALDFRNVSIVATYIKERTKHGQFIVISLRNNMFELAKQLVGIYKVNNMTKSIALQNNDYIHGQDSSNTTILP</sequence>
<keyword evidence="7 12" id="KW-0175">Coiled coil</keyword>
<dbReference type="InterPro" id="IPR003395">
    <property type="entry name" value="RecF/RecN/SMC_N"/>
</dbReference>
<feature type="coiled-coil region" evidence="12">
    <location>
        <begin position="976"/>
        <end position="1020"/>
    </location>
</feature>
<keyword evidence="8" id="KW-0226">DNA condensation</keyword>
<keyword evidence="16" id="KW-1185">Reference proteome</keyword>
<proteinExistence type="inferred from homology"/>
<dbReference type="GO" id="GO:0005634">
    <property type="term" value="C:nucleus"/>
    <property type="evidence" value="ECO:0007669"/>
    <property type="project" value="UniProtKB-SubCell"/>
</dbReference>
<dbReference type="FunFam" id="3.40.50.300:FF:000481">
    <property type="entry name" value="Structural maintenance of chromosomes 4"/>
    <property type="match status" value="1"/>
</dbReference>
<feature type="compositionally biased region" description="Acidic residues" evidence="13">
    <location>
        <begin position="932"/>
        <end position="951"/>
    </location>
</feature>
<dbReference type="Gene3D" id="3.40.50.300">
    <property type="entry name" value="P-loop containing nucleotide triphosphate hydrolases"/>
    <property type="match status" value="2"/>
</dbReference>
<dbReference type="Pfam" id="PF06470">
    <property type="entry name" value="SMC_hinge"/>
    <property type="match status" value="1"/>
</dbReference>
<dbReference type="InterPro" id="IPR010935">
    <property type="entry name" value="SMC_hinge"/>
</dbReference>
<dbReference type="SMART" id="SM00968">
    <property type="entry name" value="SMC_hinge"/>
    <property type="match status" value="1"/>
</dbReference>
<dbReference type="GO" id="GO:0005524">
    <property type="term" value="F:ATP binding"/>
    <property type="evidence" value="ECO:0007669"/>
    <property type="project" value="UniProtKB-KW"/>
</dbReference>
<dbReference type="AlphaFoldDB" id="A0A161HLS3"/>
<evidence type="ECO:0000256" key="8">
    <source>
        <dbReference type="ARBA" id="ARBA00023067"/>
    </source>
</evidence>
<evidence type="ECO:0000256" key="1">
    <source>
        <dbReference type="ARBA" id="ARBA00004123"/>
    </source>
</evidence>
<evidence type="ECO:0000256" key="9">
    <source>
        <dbReference type="ARBA" id="ARBA00023242"/>
    </source>
</evidence>
<evidence type="ECO:0000256" key="5">
    <source>
        <dbReference type="ARBA" id="ARBA00022776"/>
    </source>
</evidence>
<dbReference type="SUPFAM" id="SSF75553">
    <property type="entry name" value="Smc hinge domain"/>
    <property type="match status" value="1"/>
</dbReference>
<gene>
    <name evidence="15" type="primary">SMC4</name>
    <name evidence="15" type="ORF">AWJ20_1985</name>
</gene>
<dbReference type="PANTHER" id="PTHR18937">
    <property type="entry name" value="STRUCTURAL MAINTENANCE OF CHROMOSOMES SMC FAMILY MEMBER"/>
    <property type="match status" value="1"/>
</dbReference>
<dbReference type="GO" id="GO:0051301">
    <property type="term" value="P:cell division"/>
    <property type="evidence" value="ECO:0007669"/>
    <property type="project" value="UniProtKB-KW"/>
</dbReference>
<dbReference type="GO" id="GO:0000796">
    <property type="term" value="C:condensin complex"/>
    <property type="evidence" value="ECO:0007669"/>
    <property type="project" value="TreeGrafter"/>
</dbReference>
<evidence type="ECO:0000259" key="14">
    <source>
        <dbReference type="SMART" id="SM00968"/>
    </source>
</evidence>
<dbReference type="InterPro" id="IPR027417">
    <property type="entry name" value="P-loop_NTPase"/>
</dbReference>
<organism evidence="15 16">
    <name type="scientific">Sugiyamaella lignohabitans</name>
    <dbReference type="NCBI Taxonomy" id="796027"/>
    <lineage>
        <taxon>Eukaryota</taxon>
        <taxon>Fungi</taxon>
        <taxon>Dikarya</taxon>
        <taxon>Ascomycota</taxon>
        <taxon>Saccharomycotina</taxon>
        <taxon>Dipodascomycetes</taxon>
        <taxon>Dipodascales</taxon>
        <taxon>Trichomonascaceae</taxon>
        <taxon>Sugiyamaella</taxon>
    </lineage>
</organism>
<keyword evidence="4" id="KW-0547">Nucleotide-binding</keyword>
<keyword evidence="10" id="KW-0131">Cell cycle</keyword>
<dbReference type="GO" id="GO:0007076">
    <property type="term" value="P:mitotic chromosome condensation"/>
    <property type="evidence" value="ECO:0007669"/>
    <property type="project" value="UniProtKB-ARBA"/>
</dbReference>
<keyword evidence="6" id="KW-0067">ATP-binding</keyword>
<dbReference type="PIRSF" id="PIRSF005719">
    <property type="entry name" value="SMC"/>
    <property type="match status" value="1"/>
</dbReference>
<name>A0A161HLS3_9ASCO</name>
<dbReference type="EMBL" id="CP014503">
    <property type="protein sequence ID" value="ANB14397.1"/>
    <property type="molecule type" value="Genomic_DNA"/>
</dbReference>
<evidence type="ECO:0000256" key="12">
    <source>
        <dbReference type="SAM" id="Coils"/>
    </source>
</evidence>
<reference evidence="15 16" key="1">
    <citation type="submission" date="2016-02" db="EMBL/GenBank/DDBJ databases">
        <title>Complete genome sequence and transcriptome regulation of the pentose utilising yeast Sugiyamaella lignohabitans.</title>
        <authorList>
            <person name="Bellasio M."/>
            <person name="Peymann A."/>
            <person name="Valli M."/>
            <person name="Sipitzky M."/>
            <person name="Graf A."/>
            <person name="Sauer M."/>
            <person name="Marx H."/>
            <person name="Mattanovich D."/>
        </authorList>
    </citation>
    <scope>NUCLEOTIDE SEQUENCE [LARGE SCALE GENOMIC DNA]</scope>
    <source>
        <strain evidence="15 16">CBS 10342</strain>
    </source>
</reference>
<feature type="region of interest" description="Disordered" evidence="13">
    <location>
        <begin position="923"/>
        <end position="952"/>
    </location>
</feature>
<accession>A0A161HLS3</accession>
<evidence type="ECO:0000256" key="11">
    <source>
        <dbReference type="PIRNR" id="PIRNR005719"/>
    </source>
</evidence>
<evidence type="ECO:0000313" key="15">
    <source>
        <dbReference type="EMBL" id="ANB14397.1"/>
    </source>
</evidence>
<evidence type="ECO:0000256" key="2">
    <source>
        <dbReference type="ARBA" id="ARBA00006005"/>
    </source>
</evidence>
<dbReference type="PANTHER" id="PTHR18937:SF172">
    <property type="entry name" value="STRUCTURAL MAINTENANCE OF CHROMOSOMES PROTEIN"/>
    <property type="match status" value="1"/>
</dbReference>
<dbReference type="InterPro" id="IPR036277">
    <property type="entry name" value="SMC_hinge_sf"/>
</dbReference>
<dbReference type="Gene3D" id="3.30.70.1620">
    <property type="match status" value="1"/>
</dbReference>
<feature type="coiled-coil region" evidence="12">
    <location>
        <begin position="254"/>
        <end position="453"/>
    </location>
</feature>
<evidence type="ECO:0000256" key="4">
    <source>
        <dbReference type="ARBA" id="ARBA00022741"/>
    </source>
</evidence>
<dbReference type="OrthoDB" id="5575062at2759"/>
<dbReference type="GeneID" id="30033846"/>
<comment type="similarity">
    <text evidence="2">Belongs to the SMC family. SMC4 subfamily.</text>
</comment>
<feature type="coiled-coil region" evidence="12">
    <location>
        <begin position="788"/>
        <end position="871"/>
    </location>
</feature>
<evidence type="ECO:0000256" key="13">
    <source>
        <dbReference type="SAM" id="MobiDB-lite"/>
    </source>
</evidence>
<keyword evidence="5" id="KW-0498">Mitosis</keyword>
<dbReference type="SUPFAM" id="SSF52540">
    <property type="entry name" value="P-loop containing nucleoside triphosphate hydrolases"/>
    <property type="match status" value="2"/>
</dbReference>
<comment type="subcellular location">
    <subcellularLocation>
        <location evidence="1 11">Nucleus</location>
    </subcellularLocation>
</comment>
<feature type="domain" description="SMC hinge" evidence="14">
    <location>
        <begin position="477"/>
        <end position="590"/>
    </location>
</feature>
<feature type="coiled-coil region" evidence="12">
    <location>
        <begin position="131"/>
        <end position="165"/>
    </location>
</feature>
<dbReference type="KEGG" id="slb:AWJ20_1985"/>
<evidence type="ECO:0000256" key="6">
    <source>
        <dbReference type="ARBA" id="ARBA00022840"/>
    </source>
</evidence>
<evidence type="ECO:0000256" key="3">
    <source>
        <dbReference type="ARBA" id="ARBA00022618"/>
    </source>
</evidence>
<protein>
    <recommendedName>
        <fullName evidence="11">Structural maintenance of chromosomes protein</fullName>
    </recommendedName>
</protein>
<dbReference type="GO" id="GO:0016887">
    <property type="term" value="F:ATP hydrolysis activity"/>
    <property type="evidence" value="ECO:0007669"/>
    <property type="project" value="InterPro"/>
</dbReference>
<feature type="coiled-coil region" evidence="12">
    <location>
        <begin position="637"/>
        <end position="751"/>
    </location>
</feature>
<keyword evidence="3" id="KW-0132">Cell division</keyword>
<dbReference type="Pfam" id="PF02463">
    <property type="entry name" value="SMC_N"/>
    <property type="match status" value="1"/>
</dbReference>
<evidence type="ECO:0000256" key="10">
    <source>
        <dbReference type="ARBA" id="ARBA00023306"/>
    </source>
</evidence>
<dbReference type="RefSeq" id="XP_018736874.1">
    <property type="nucleotide sequence ID" value="XM_018878906.1"/>
</dbReference>
<dbReference type="Proteomes" id="UP000189580">
    <property type="component" value="Chromosome b"/>
</dbReference>
<evidence type="ECO:0000313" key="16">
    <source>
        <dbReference type="Proteomes" id="UP000189580"/>
    </source>
</evidence>
<evidence type="ECO:0000256" key="7">
    <source>
        <dbReference type="ARBA" id="ARBA00023054"/>
    </source>
</evidence>
<dbReference type="InterPro" id="IPR024704">
    <property type="entry name" value="SMC"/>
</dbReference>